<comment type="caution">
    <text evidence="1">The sequence shown here is derived from an EMBL/GenBank/DDBJ whole genome shotgun (WGS) entry which is preliminary data.</text>
</comment>
<evidence type="ECO:0000313" key="1">
    <source>
        <dbReference type="EMBL" id="PWZ23196.1"/>
    </source>
</evidence>
<proteinExistence type="predicted"/>
<dbReference type="EMBL" id="NCVQ01000006">
    <property type="protein sequence ID" value="PWZ23196.1"/>
    <property type="molecule type" value="Genomic_DNA"/>
</dbReference>
<sequence length="9" mass="1043">MNLVKPNDL</sequence>
<gene>
    <name evidence="1" type="ORF">Zm00014a_030599</name>
</gene>
<reference evidence="1 2" key="1">
    <citation type="journal article" date="2018" name="Nat. Genet.">
        <title>Extensive intraspecific gene order and gene structural variations between Mo17 and other maize genomes.</title>
        <authorList>
            <person name="Sun S."/>
            <person name="Zhou Y."/>
            <person name="Chen J."/>
            <person name="Shi J."/>
            <person name="Zhao H."/>
            <person name="Zhao H."/>
            <person name="Song W."/>
            <person name="Zhang M."/>
            <person name="Cui Y."/>
            <person name="Dong X."/>
            <person name="Liu H."/>
            <person name="Ma X."/>
            <person name="Jiao Y."/>
            <person name="Wang B."/>
            <person name="Wei X."/>
            <person name="Stein J.C."/>
            <person name="Glaubitz J.C."/>
            <person name="Lu F."/>
            <person name="Yu G."/>
            <person name="Liang C."/>
            <person name="Fengler K."/>
            <person name="Li B."/>
            <person name="Rafalski A."/>
            <person name="Schnable P.S."/>
            <person name="Ware D.H."/>
            <person name="Buckler E.S."/>
            <person name="Lai J."/>
        </authorList>
    </citation>
    <scope>NUCLEOTIDE SEQUENCE [LARGE SCALE GENOMIC DNA]</scope>
    <source>
        <strain evidence="2">cv. Missouri 17</strain>
        <tissue evidence="1">Seedling</tissue>
    </source>
</reference>
<name>A0A3L6EQF1_MAIZE</name>
<organism evidence="1 2">
    <name type="scientific">Zea mays</name>
    <name type="common">Maize</name>
    <dbReference type="NCBI Taxonomy" id="4577"/>
    <lineage>
        <taxon>Eukaryota</taxon>
        <taxon>Viridiplantae</taxon>
        <taxon>Streptophyta</taxon>
        <taxon>Embryophyta</taxon>
        <taxon>Tracheophyta</taxon>
        <taxon>Spermatophyta</taxon>
        <taxon>Magnoliopsida</taxon>
        <taxon>Liliopsida</taxon>
        <taxon>Poales</taxon>
        <taxon>Poaceae</taxon>
        <taxon>PACMAD clade</taxon>
        <taxon>Panicoideae</taxon>
        <taxon>Andropogonodae</taxon>
        <taxon>Andropogoneae</taxon>
        <taxon>Tripsacinae</taxon>
        <taxon>Zea</taxon>
    </lineage>
</organism>
<accession>A0A3L6EQF1</accession>
<dbReference type="Proteomes" id="UP000251960">
    <property type="component" value="Chromosome 5"/>
</dbReference>
<protein>
    <submittedName>
        <fullName evidence="1">Uncharacterized protein</fullName>
    </submittedName>
</protein>
<evidence type="ECO:0000313" key="2">
    <source>
        <dbReference type="Proteomes" id="UP000251960"/>
    </source>
</evidence>